<gene>
    <name evidence="2" type="ORF">HJG44_02500</name>
</gene>
<feature type="region of interest" description="Disordered" evidence="1">
    <location>
        <begin position="1"/>
        <end position="108"/>
    </location>
</feature>
<dbReference type="Proteomes" id="UP000564885">
    <property type="component" value="Unassembled WGS sequence"/>
</dbReference>
<keyword evidence="3" id="KW-1185">Reference proteome</keyword>
<evidence type="ECO:0000256" key="1">
    <source>
        <dbReference type="SAM" id="MobiDB-lite"/>
    </source>
</evidence>
<reference evidence="2 3" key="1">
    <citation type="submission" date="2020-04" db="EMBL/GenBank/DDBJ databases">
        <title>Enterovirga sp. isolate from soil.</title>
        <authorList>
            <person name="Chea S."/>
            <person name="Kim D.-U."/>
        </authorList>
    </citation>
    <scope>NUCLEOTIDE SEQUENCE [LARGE SCALE GENOMIC DNA]</scope>
    <source>
        <strain evidence="2 3">DB1703</strain>
    </source>
</reference>
<dbReference type="AlphaFoldDB" id="A0A849I129"/>
<name>A0A849I129_9HYPH</name>
<organism evidence="2 3">
    <name type="scientific">Enterovirga aerilata</name>
    <dbReference type="NCBI Taxonomy" id="2730920"/>
    <lineage>
        <taxon>Bacteria</taxon>
        <taxon>Pseudomonadati</taxon>
        <taxon>Pseudomonadota</taxon>
        <taxon>Alphaproteobacteria</taxon>
        <taxon>Hyphomicrobiales</taxon>
        <taxon>Methylobacteriaceae</taxon>
        <taxon>Enterovirga</taxon>
    </lineage>
</organism>
<dbReference type="RefSeq" id="WP_171216741.1">
    <property type="nucleotide sequence ID" value="NZ_JABEPP010000001.1"/>
</dbReference>
<dbReference type="EMBL" id="JABEPP010000001">
    <property type="protein sequence ID" value="NNM71264.1"/>
    <property type="molecule type" value="Genomic_DNA"/>
</dbReference>
<comment type="caution">
    <text evidence="2">The sequence shown here is derived from an EMBL/GenBank/DDBJ whole genome shotgun (WGS) entry which is preliminary data.</text>
</comment>
<feature type="compositionally biased region" description="Basic and acidic residues" evidence="1">
    <location>
        <begin position="8"/>
        <end position="19"/>
    </location>
</feature>
<sequence length="108" mass="10499">MGSAGYGNHEEAVAERPSEEAASAKLGAGSTDRPGLDLGGAGDLSSPQGQMAGSRSVPDPAGTGPHSGNKDSGSPTLSDDDRRDQSTPGSGALPSDRPQGGEVDPGAG</sequence>
<protein>
    <submittedName>
        <fullName evidence="2">Uncharacterized protein</fullName>
    </submittedName>
</protein>
<evidence type="ECO:0000313" key="3">
    <source>
        <dbReference type="Proteomes" id="UP000564885"/>
    </source>
</evidence>
<evidence type="ECO:0000313" key="2">
    <source>
        <dbReference type="EMBL" id="NNM71264.1"/>
    </source>
</evidence>
<proteinExistence type="predicted"/>
<accession>A0A849I129</accession>